<keyword evidence="4" id="KW-1133">Transmembrane helix</keyword>
<dbReference type="STRING" id="1193181.BN10_780022"/>
<keyword evidence="5" id="KW-0472">Membrane</keyword>
<evidence type="ECO:0000259" key="6">
    <source>
        <dbReference type="Pfam" id="PF02687"/>
    </source>
</evidence>
<name>N0E527_9MICO</name>
<evidence type="ECO:0000256" key="5">
    <source>
        <dbReference type="ARBA" id="ARBA00023136"/>
    </source>
</evidence>
<evidence type="ECO:0000256" key="4">
    <source>
        <dbReference type="ARBA" id="ARBA00022989"/>
    </source>
</evidence>
<dbReference type="InterPro" id="IPR003838">
    <property type="entry name" value="ABC3_permease_C"/>
</dbReference>
<dbReference type="EMBL" id="CAIZ01000150">
    <property type="protein sequence ID" value="CCH71085.1"/>
    <property type="molecule type" value="Genomic_DNA"/>
</dbReference>
<dbReference type="Pfam" id="PF02687">
    <property type="entry name" value="FtsX"/>
    <property type="match status" value="1"/>
</dbReference>
<protein>
    <recommendedName>
        <fullName evidence="6">ABC3 transporter permease C-terminal domain-containing protein</fullName>
    </recommendedName>
</protein>
<keyword evidence="2" id="KW-1003">Cell membrane</keyword>
<dbReference type="Proteomes" id="UP000013167">
    <property type="component" value="Unassembled WGS sequence"/>
</dbReference>
<sequence>MKIITVLVAGLLAMSVLIALVGVGNTLALSVHERRREPALLRALGVTRGQVKGMLALEGLLLAGHRPRRPPRGRLWTGRARGLLGLSDIPSSIVVPVSPLGAVGATIALA</sequence>
<keyword evidence="3" id="KW-0812">Transmembrane</keyword>
<organism evidence="7 8">
    <name type="scientific">Phycicoccus elongatus Lp2</name>
    <dbReference type="NCBI Taxonomy" id="1193181"/>
    <lineage>
        <taxon>Bacteria</taxon>
        <taxon>Bacillati</taxon>
        <taxon>Actinomycetota</taxon>
        <taxon>Actinomycetes</taxon>
        <taxon>Micrococcales</taxon>
        <taxon>Intrasporangiaceae</taxon>
        <taxon>Phycicoccus</taxon>
    </lineage>
</organism>
<dbReference type="eggNOG" id="COG0577">
    <property type="taxonomic scope" value="Bacteria"/>
</dbReference>
<dbReference type="RefSeq" id="WP_010850921.1">
    <property type="nucleotide sequence ID" value="NZ_HF570956.1"/>
</dbReference>
<evidence type="ECO:0000313" key="8">
    <source>
        <dbReference type="Proteomes" id="UP000013167"/>
    </source>
</evidence>
<dbReference type="AlphaFoldDB" id="N0E527"/>
<comment type="subcellular location">
    <subcellularLocation>
        <location evidence="1">Cell membrane</location>
        <topology evidence="1">Multi-pass membrane protein</topology>
    </subcellularLocation>
</comment>
<evidence type="ECO:0000256" key="1">
    <source>
        <dbReference type="ARBA" id="ARBA00004651"/>
    </source>
</evidence>
<evidence type="ECO:0000313" key="7">
    <source>
        <dbReference type="EMBL" id="CCH71085.1"/>
    </source>
</evidence>
<keyword evidence="8" id="KW-1185">Reference proteome</keyword>
<accession>N0E527</accession>
<reference evidence="7 8" key="1">
    <citation type="journal article" date="2013" name="ISME J.">
        <title>A metabolic model for members of the genus Tetrasphaera involved in enhanced biological phosphorus removal.</title>
        <authorList>
            <person name="Kristiansen R."/>
            <person name="Nguyen H.T.T."/>
            <person name="Saunders A.M."/>
            <person name="Nielsen J.L."/>
            <person name="Wimmer R."/>
            <person name="Le V.Q."/>
            <person name="McIlroy S.J."/>
            <person name="Petrovski S."/>
            <person name="Seviour R.J."/>
            <person name="Calteau A."/>
            <person name="Nielsen K.L."/>
            <person name="Nielsen P.H."/>
        </authorList>
    </citation>
    <scope>NUCLEOTIDE SEQUENCE [LARGE SCALE GENOMIC DNA]</scope>
    <source>
        <strain evidence="7 8">Lp2</strain>
    </source>
</reference>
<comment type="caution">
    <text evidence="7">The sequence shown here is derived from an EMBL/GenBank/DDBJ whole genome shotgun (WGS) entry which is preliminary data.</text>
</comment>
<evidence type="ECO:0000256" key="2">
    <source>
        <dbReference type="ARBA" id="ARBA00022475"/>
    </source>
</evidence>
<feature type="domain" description="ABC3 transporter permease C-terminal" evidence="6">
    <location>
        <begin position="11"/>
        <end position="63"/>
    </location>
</feature>
<dbReference type="HOGENOM" id="CLU_2169854_0_0_11"/>
<dbReference type="GO" id="GO:0005886">
    <property type="term" value="C:plasma membrane"/>
    <property type="evidence" value="ECO:0007669"/>
    <property type="project" value="UniProtKB-SubCell"/>
</dbReference>
<evidence type="ECO:0000256" key="3">
    <source>
        <dbReference type="ARBA" id="ARBA00022692"/>
    </source>
</evidence>
<gene>
    <name evidence="7" type="ORF">BN10_780022</name>
</gene>
<proteinExistence type="predicted"/>